<accession>T1FCF1</accession>
<keyword evidence="4 7" id="KW-1133">Transmembrane helix</keyword>
<dbReference type="InParanoid" id="T1FCF1"/>
<evidence type="ECO:0000256" key="1">
    <source>
        <dbReference type="ARBA" id="ARBA00004167"/>
    </source>
</evidence>
<dbReference type="GO" id="GO:0004888">
    <property type="term" value="F:transmembrane signaling receptor activity"/>
    <property type="evidence" value="ECO:0000318"/>
    <property type="project" value="GO_Central"/>
</dbReference>
<evidence type="ECO:0000256" key="4">
    <source>
        <dbReference type="ARBA" id="ARBA00022989"/>
    </source>
</evidence>
<keyword evidence="2 7" id="KW-0812">Transmembrane</keyword>
<evidence type="ECO:0000256" key="2">
    <source>
        <dbReference type="ARBA" id="ARBA00022692"/>
    </source>
</evidence>
<dbReference type="GeneID" id="20206500"/>
<dbReference type="Proteomes" id="UP000015101">
    <property type="component" value="Unassembled WGS sequence"/>
</dbReference>
<dbReference type="KEGG" id="hro:HELRODRAFT_177885"/>
<dbReference type="InterPro" id="IPR051836">
    <property type="entry name" value="Kremen_rcpt"/>
</dbReference>
<reference evidence="11" key="1">
    <citation type="submission" date="2012-12" db="EMBL/GenBank/DDBJ databases">
        <authorList>
            <person name="Hellsten U."/>
            <person name="Grimwood J."/>
            <person name="Chapman J.A."/>
            <person name="Shapiro H."/>
            <person name="Aerts A."/>
            <person name="Otillar R.P."/>
            <person name="Terry A.Y."/>
            <person name="Boore J.L."/>
            <person name="Simakov O."/>
            <person name="Marletaz F."/>
            <person name="Cho S.-J."/>
            <person name="Edsinger-Gonzales E."/>
            <person name="Havlak P."/>
            <person name="Kuo D.-H."/>
            <person name="Larsson T."/>
            <person name="Lv J."/>
            <person name="Arendt D."/>
            <person name="Savage R."/>
            <person name="Osoegawa K."/>
            <person name="de Jong P."/>
            <person name="Lindberg D.R."/>
            <person name="Seaver E.C."/>
            <person name="Weisblat D.A."/>
            <person name="Putnam N.H."/>
            <person name="Grigoriev I.V."/>
            <person name="Rokhsar D.S."/>
        </authorList>
    </citation>
    <scope>NUCLEOTIDE SEQUENCE</scope>
</reference>
<dbReference type="EnsemblMetazoa" id="HelroT177885">
    <property type="protein sequence ID" value="HelroP177885"/>
    <property type="gene ID" value="HelroG177885"/>
</dbReference>
<evidence type="ECO:0000259" key="8">
    <source>
        <dbReference type="Pfam" id="PF01822"/>
    </source>
</evidence>
<dbReference type="CTD" id="20206500"/>
<keyword evidence="5 7" id="KW-0472">Membrane</keyword>
<dbReference type="Pfam" id="PF01822">
    <property type="entry name" value="WSC"/>
    <property type="match status" value="1"/>
</dbReference>
<feature type="domain" description="WSC" evidence="8">
    <location>
        <begin position="220"/>
        <end position="304"/>
    </location>
</feature>
<dbReference type="OrthoDB" id="4781at2759"/>
<reference evidence="9 11" key="2">
    <citation type="journal article" date="2013" name="Nature">
        <title>Insights into bilaterian evolution from three spiralian genomes.</title>
        <authorList>
            <person name="Simakov O."/>
            <person name="Marletaz F."/>
            <person name="Cho S.J."/>
            <person name="Edsinger-Gonzales E."/>
            <person name="Havlak P."/>
            <person name="Hellsten U."/>
            <person name="Kuo D.H."/>
            <person name="Larsson T."/>
            <person name="Lv J."/>
            <person name="Arendt D."/>
            <person name="Savage R."/>
            <person name="Osoegawa K."/>
            <person name="de Jong P."/>
            <person name="Grimwood J."/>
            <person name="Chapman J.A."/>
            <person name="Shapiro H."/>
            <person name="Aerts A."/>
            <person name="Otillar R.P."/>
            <person name="Terry A.Y."/>
            <person name="Boore J.L."/>
            <person name="Grigoriev I.V."/>
            <person name="Lindberg D.R."/>
            <person name="Seaver E.C."/>
            <person name="Weisblat D.A."/>
            <person name="Putnam N.H."/>
            <person name="Rokhsar D.S."/>
        </authorList>
    </citation>
    <scope>NUCLEOTIDE SEQUENCE</scope>
</reference>
<dbReference type="EMBL" id="AMQM01006216">
    <property type="status" value="NOT_ANNOTATED_CDS"/>
    <property type="molecule type" value="Genomic_DNA"/>
</dbReference>
<evidence type="ECO:0000256" key="6">
    <source>
        <dbReference type="ARBA" id="ARBA00023180"/>
    </source>
</evidence>
<evidence type="ECO:0000256" key="5">
    <source>
        <dbReference type="ARBA" id="ARBA00023136"/>
    </source>
</evidence>
<reference evidence="10" key="3">
    <citation type="submission" date="2015-06" db="UniProtKB">
        <authorList>
            <consortium name="EnsemblMetazoa"/>
        </authorList>
    </citation>
    <scope>IDENTIFICATION</scope>
</reference>
<evidence type="ECO:0000313" key="10">
    <source>
        <dbReference type="EnsemblMetazoa" id="HelroP177885"/>
    </source>
</evidence>
<keyword evidence="11" id="KW-1185">Reference proteome</keyword>
<dbReference type="AlphaFoldDB" id="T1FCF1"/>
<proteinExistence type="predicted"/>
<evidence type="ECO:0000256" key="3">
    <source>
        <dbReference type="ARBA" id="ARBA00022729"/>
    </source>
</evidence>
<protein>
    <recommendedName>
        <fullName evidence="8">WSC domain-containing protein</fullName>
    </recommendedName>
</protein>
<dbReference type="PANTHER" id="PTHR24269:SF16">
    <property type="entry name" value="PROTEIN SLG1"/>
    <property type="match status" value="1"/>
</dbReference>
<evidence type="ECO:0000256" key="7">
    <source>
        <dbReference type="SAM" id="Phobius"/>
    </source>
</evidence>
<dbReference type="HOGENOM" id="CLU_461746_0_0_1"/>
<comment type="subcellular location">
    <subcellularLocation>
        <location evidence="1">Membrane</location>
        <topology evidence="1">Single-pass membrane protein</topology>
    </subcellularLocation>
</comment>
<dbReference type="EMBL" id="KB097336">
    <property type="protein sequence ID" value="ESN97464.1"/>
    <property type="molecule type" value="Genomic_DNA"/>
</dbReference>
<organism evidence="10 11">
    <name type="scientific">Helobdella robusta</name>
    <name type="common">Californian leech</name>
    <dbReference type="NCBI Taxonomy" id="6412"/>
    <lineage>
        <taxon>Eukaryota</taxon>
        <taxon>Metazoa</taxon>
        <taxon>Spiralia</taxon>
        <taxon>Lophotrochozoa</taxon>
        <taxon>Annelida</taxon>
        <taxon>Clitellata</taxon>
        <taxon>Hirudinea</taxon>
        <taxon>Rhynchobdellida</taxon>
        <taxon>Glossiphoniidae</taxon>
        <taxon>Helobdella</taxon>
    </lineage>
</organism>
<keyword evidence="3" id="KW-0732">Signal</keyword>
<sequence>MARQHGAWIVVDLVGFFNVDHVLLYGDQCKCHLHNSNKFIVGLNKTFDPLAKKVRGKYKICGTYRQQVLCTGQPVRADCTNVVVGGRTNFRLYLAKFVVVQRQEVHSVGGLLRFREIEVYSDISTKLQYIGCYEKFKSSIQFSVLTHQQCVNQCLLINNDGSFNFALRYSDDELVCHCGQMASDRIPSTYCSHICPDERFTCGGKLFYSVYSSSVSFQSFVGCFRDEMVEKTAHHVISDNNNITSRNNARLRHSIYSSCLNFCGKHNAKYFAIKAAHTCICTDALHLKELLPYQECNQRCPDYDRNKGDDVTNNNNYYYYEKSCGFSRGYSLYTVRDSKHMDSRLKYNFCVNTDKLSYLKCVPGRCEVGWKGILCDIRDCSQSLGACPAAMRCINFFVGGVEFGECLPRLDEFSEANDILNNDNGDATDINNDNDDVTDINNDVISNDNVAGRNGNSIKSNKNYVIDKDISNRVNHISNKQHDVIHHSSDNNHSQHNNSSWVRQSTEAAFTATIVCAVVIFFVIPVGALLKIMFLGRRKPNGRKPKKKKGDRVDDKLDKTTRKVKLTQKKASDLAAKLFKNKKERMIILII</sequence>
<dbReference type="GO" id="GO:0005886">
    <property type="term" value="C:plasma membrane"/>
    <property type="evidence" value="ECO:0000318"/>
    <property type="project" value="GO_Central"/>
</dbReference>
<evidence type="ECO:0000313" key="11">
    <source>
        <dbReference type="Proteomes" id="UP000015101"/>
    </source>
</evidence>
<dbReference type="InterPro" id="IPR002889">
    <property type="entry name" value="WSC_carb-bd"/>
</dbReference>
<evidence type="ECO:0000313" key="9">
    <source>
        <dbReference type="EMBL" id="ESN97464.1"/>
    </source>
</evidence>
<dbReference type="GO" id="GO:0007165">
    <property type="term" value="P:signal transduction"/>
    <property type="evidence" value="ECO:0000318"/>
    <property type="project" value="GO_Central"/>
</dbReference>
<feature type="transmembrane region" description="Helical" evidence="7">
    <location>
        <begin position="508"/>
        <end position="534"/>
    </location>
</feature>
<dbReference type="RefSeq" id="XP_009024298.1">
    <property type="nucleotide sequence ID" value="XM_009026050.1"/>
</dbReference>
<dbReference type="PANTHER" id="PTHR24269">
    <property type="entry name" value="KREMEN PROTEIN"/>
    <property type="match status" value="1"/>
</dbReference>
<name>T1FCF1_HELRO</name>
<gene>
    <name evidence="10" type="primary">20206500</name>
    <name evidence="9" type="ORF">HELRODRAFT_177885</name>
</gene>
<keyword evidence="6" id="KW-0325">Glycoprotein</keyword>